<dbReference type="Pfam" id="PF04616">
    <property type="entry name" value="Glyco_hydro_43"/>
    <property type="match status" value="1"/>
</dbReference>
<dbReference type="PIRSF" id="PIRSF026534">
    <property type="entry name" value="Endo_alpha-L-arabinosidase"/>
    <property type="match status" value="1"/>
</dbReference>
<feature type="active site" description="Proton acceptor" evidence="8">
    <location>
        <position position="39"/>
    </location>
</feature>
<dbReference type="AlphaFoldDB" id="A0A061H7X6"/>
<name>A0A061H7X6_9BASI</name>
<evidence type="ECO:0000313" key="11">
    <source>
        <dbReference type="EMBL" id="EPQ28115.1"/>
    </source>
</evidence>
<evidence type="ECO:0000256" key="5">
    <source>
        <dbReference type="ARBA" id="ARBA00022801"/>
    </source>
</evidence>
<evidence type="ECO:0000256" key="9">
    <source>
        <dbReference type="PIRSR" id="PIRSR606710-2"/>
    </source>
</evidence>
<evidence type="ECO:0000256" key="8">
    <source>
        <dbReference type="PIRSR" id="PIRSR606710-1"/>
    </source>
</evidence>
<dbReference type="GeneID" id="19318546"/>
<dbReference type="Proteomes" id="UP000053664">
    <property type="component" value="Unassembled WGS sequence"/>
</dbReference>
<dbReference type="GO" id="GO:0046558">
    <property type="term" value="F:arabinan endo-1,5-alpha-L-arabinosidase activity"/>
    <property type="evidence" value="ECO:0007669"/>
    <property type="project" value="UniProtKB-EC"/>
</dbReference>
<keyword evidence="6 7" id="KW-0326">Glycosidase</keyword>
<evidence type="ECO:0000256" key="4">
    <source>
        <dbReference type="ARBA" id="ARBA00012586"/>
    </source>
</evidence>
<proteinExistence type="inferred from homology"/>
<dbReference type="EMBL" id="KE361636">
    <property type="protein sequence ID" value="EPQ28115.1"/>
    <property type="molecule type" value="Genomic_DNA"/>
</dbReference>
<protein>
    <recommendedName>
        <fullName evidence="4 7">Arabinan endo-1,5-alpha-L-arabinosidase</fullName>
        <ecNumber evidence="4 7">3.2.1.99</ecNumber>
    </recommendedName>
</protein>
<organism evidence="11 12">
    <name type="scientific">Pseudozyma flocculosa PF-1</name>
    <dbReference type="NCBI Taxonomy" id="1277687"/>
    <lineage>
        <taxon>Eukaryota</taxon>
        <taxon>Fungi</taxon>
        <taxon>Dikarya</taxon>
        <taxon>Basidiomycota</taxon>
        <taxon>Ustilaginomycotina</taxon>
        <taxon>Ustilaginomycetes</taxon>
        <taxon>Ustilaginales</taxon>
        <taxon>Ustilaginaceae</taxon>
        <taxon>Pseudozyma</taxon>
    </lineage>
</organism>
<keyword evidence="5 7" id="KW-0378">Hydrolase</keyword>
<feature type="active site" description="Proton donor" evidence="8">
    <location>
        <position position="205"/>
    </location>
</feature>
<evidence type="ECO:0000256" key="2">
    <source>
        <dbReference type="ARBA" id="ARBA00004834"/>
    </source>
</evidence>
<dbReference type="eggNOG" id="ENOG502QTQG">
    <property type="taxonomic scope" value="Eukaryota"/>
</dbReference>
<dbReference type="RefSeq" id="XP_007880158.1">
    <property type="nucleotide sequence ID" value="XM_007881967.1"/>
</dbReference>
<dbReference type="PANTHER" id="PTHR43301:SF3">
    <property type="entry name" value="ARABINAN ENDO-1,5-ALPHA-L-ARABINOSIDASE A-RELATED"/>
    <property type="match status" value="1"/>
</dbReference>
<reference evidence="11 12" key="1">
    <citation type="journal article" date="2013" name="Plant Cell">
        <title>The transition from a phytopathogenic smut ancestor to an anamorphic biocontrol agent deciphered by comparative whole-genome analysis.</title>
        <authorList>
            <person name="Lefebvre F."/>
            <person name="Joly D.L."/>
            <person name="Labbe C."/>
            <person name="Teichmann B."/>
            <person name="Linning R."/>
            <person name="Belzile F."/>
            <person name="Bakkeren G."/>
            <person name="Belanger R.R."/>
        </authorList>
    </citation>
    <scope>NUCLEOTIDE SEQUENCE [LARGE SCALE GENOMIC DNA]</scope>
    <source>
        <strain evidence="11 12">PF-1</strain>
    </source>
</reference>
<dbReference type="Gene3D" id="2.115.10.20">
    <property type="entry name" value="Glycosyl hydrolase domain, family 43"/>
    <property type="match status" value="1"/>
</dbReference>
<evidence type="ECO:0000256" key="10">
    <source>
        <dbReference type="SAM" id="SignalP"/>
    </source>
</evidence>
<comment type="pathway">
    <text evidence="2 7">Glycan metabolism; L-arabinan degradation.</text>
</comment>
<dbReference type="InterPro" id="IPR006710">
    <property type="entry name" value="Glyco_hydro_43"/>
</dbReference>
<dbReference type="CDD" id="cd08998">
    <property type="entry name" value="GH43_Arb43a-like"/>
    <property type="match status" value="1"/>
</dbReference>
<evidence type="ECO:0000256" key="7">
    <source>
        <dbReference type="PIRNR" id="PIRNR026534"/>
    </source>
</evidence>
<feature type="signal peptide" evidence="10">
    <location>
        <begin position="1"/>
        <end position="23"/>
    </location>
</feature>
<dbReference type="InterPro" id="IPR016840">
    <property type="entry name" value="Glyco_hydro_43_endo_a_Ara-ase"/>
</dbReference>
<dbReference type="PANTHER" id="PTHR43301">
    <property type="entry name" value="ARABINAN ENDO-1,5-ALPHA-L-ARABINOSIDASE"/>
    <property type="match status" value="1"/>
</dbReference>
<comment type="similarity">
    <text evidence="3 7">Belongs to the glycosyl hydrolase 43 family.</text>
</comment>
<dbReference type="InterPro" id="IPR050727">
    <property type="entry name" value="GH43_arabinanases"/>
</dbReference>
<evidence type="ECO:0000256" key="6">
    <source>
        <dbReference type="ARBA" id="ARBA00023295"/>
    </source>
</evidence>
<dbReference type="InterPro" id="IPR023296">
    <property type="entry name" value="Glyco_hydro_beta-prop_sf"/>
</dbReference>
<dbReference type="UniPathway" id="UPA00667"/>
<accession>A0A061H7X6</accession>
<dbReference type="GO" id="GO:0031222">
    <property type="term" value="P:arabinan catabolic process"/>
    <property type="evidence" value="ECO:0007669"/>
    <property type="project" value="UniProtKB-UniPathway"/>
</dbReference>
<gene>
    <name evidence="11" type="ORF">PFL1_04442</name>
</gene>
<dbReference type="OrthoDB" id="195678at2759"/>
<dbReference type="EC" id="3.2.1.99" evidence="4 7"/>
<dbReference type="SUPFAM" id="SSF75005">
    <property type="entry name" value="Arabinanase/levansucrase/invertase"/>
    <property type="match status" value="1"/>
</dbReference>
<keyword evidence="10" id="KW-0732">Signal</keyword>
<feature type="chain" id="PRO_5001599804" description="Arabinan endo-1,5-alpha-L-arabinosidase" evidence="10">
    <location>
        <begin position="24"/>
        <end position="315"/>
    </location>
</feature>
<dbReference type="HOGENOM" id="CLU_009397_5_1_1"/>
<feature type="site" description="Important for catalytic activity, responsible for pKa modulation of the active site Glu and correct orientation of both the proton donor and substrate" evidence="9">
    <location>
        <position position="153"/>
    </location>
</feature>
<evidence type="ECO:0000256" key="1">
    <source>
        <dbReference type="ARBA" id="ARBA00000375"/>
    </source>
</evidence>
<dbReference type="KEGG" id="pfp:PFL1_04442"/>
<comment type="catalytic activity">
    <reaction evidence="1 7">
        <text>Endohydrolysis of (1-&gt;5)-alpha-arabinofuranosidic linkages in (1-&gt;5)-arabinans.</text>
        <dbReference type="EC" id="3.2.1.99"/>
    </reaction>
</comment>
<evidence type="ECO:0000256" key="3">
    <source>
        <dbReference type="ARBA" id="ARBA00009865"/>
    </source>
</evidence>
<evidence type="ECO:0000313" key="12">
    <source>
        <dbReference type="Proteomes" id="UP000053664"/>
    </source>
</evidence>
<sequence length="315" mass="33168">MSPFSVLSALVSTVLVATSMVAAQYPNPGPVSGATFVHDPTMVKVGGTYFLYATAPGISIKTSTDRTNFRDAGLAFPNGLPWCDSYTESSRNIWAPEVKYMNNQFYLYYSCSSFGSRHSATFLATSKTGLSGSWTNKGKVYSTEQGSNFNAIDPALLVDGGKAWLTLGSFGSGIYQIPVNPSTGLAASTSLTHIAQRTAEGTAIEGAFILKQGGYYYLFAAFGKCCQGASSTYRVVVGRSSSPTGPFADKSGVSMLQGGGTVILDSHGSIHGPGGASAFQDSDGTVLVYHYYANDGSARLGINKLDFSRGWPVVV</sequence>